<name>A0A3A4B203_9ACTN</name>
<dbReference type="Pfam" id="PF18755">
    <property type="entry name" value="RAMA"/>
    <property type="match status" value="1"/>
</dbReference>
<dbReference type="Proteomes" id="UP000265768">
    <property type="component" value="Unassembled WGS sequence"/>
</dbReference>
<protein>
    <submittedName>
        <fullName evidence="4">DUF262 domain-containing protein</fullName>
    </submittedName>
</protein>
<dbReference type="Pfam" id="PF07510">
    <property type="entry name" value="GmrSD_C"/>
    <property type="match status" value="1"/>
</dbReference>
<dbReference type="AlphaFoldDB" id="A0A3A4B203"/>
<dbReference type="InterPro" id="IPR004919">
    <property type="entry name" value="GmrSD_N"/>
</dbReference>
<comment type="caution">
    <text evidence="4">The sequence shown here is derived from an EMBL/GenBank/DDBJ whole genome shotgun (WGS) entry which is preliminary data.</text>
</comment>
<accession>A0A3A4B203</accession>
<feature type="domain" description="GmrSD restriction endonucleases C-terminal" evidence="2">
    <location>
        <begin position="442"/>
        <end position="547"/>
    </location>
</feature>
<evidence type="ECO:0000259" key="2">
    <source>
        <dbReference type="Pfam" id="PF07510"/>
    </source>
</evidence>
<evidence type="ECO:0000313" key="4">
    <source>
        <dbReference type="EMBL" id="RJL35765.1"/>
    </source>
</evidence>
<organism evidence="4 5">
    <name type="scientific">Bailinhaonella thermotolerans</name>
    <dbReference type="NCBI Taxonomy" id="1070861"/>
    <lineage>
        <taxon>Bacteria</taxon>
        <taxon>Bacillati</taxon>
        <taxon>Actinomycetota</taxon>
        <taxon>Actinomycetes</taxon>
        <taxon>Streptosporangiales</taxon>
        <taxon>Streptosporangiaceae</taxon>
        <taxon>Bailinhaonella</taxon>
    </lineage>
</organism>
<sequence>MAGATINGRTFTLQELFDQAIYSIDNYQREYAWTDEDVRILVNDLCGKFGEARRDPRTRRGIHHAHPYFLGPFVYYEEGHGVRFLVDGQQRFTTLHLMFMHLHRQAVALGYRNAVDKLVPVIRKAHEGRWRFRIDIAERRDALQALYDGRDYEPGLGSSLSLRNLCARSAEMRELLESRLDAEEVSDFIDWMLTRVLMVGIEAPTRASGFHIFESMNDRGSRLTPVDLLKSYLLSSVGENQEEELNGQWRTMLAELTPGRDDPGGPSRFLKAALIAHYARLDEGFSDVEEINSSLHLWVRRNARGHLFLHGPERYFEFMKALIDLAKIYRTFQSATLRMDREHGLEAIYFNHANGLTNQMAFILAAIRPGEIQSAKAKARVVANFIDRWYVVRVLADEPALDRDLDELMSRIIPQLRKCERLGDVATFLASEMPGDGNFQAVTSFGLRGNNSAQVRYLLARLTAFAQTGWGEEDRADDYIAPDRRWQIEHIFPNRPERHPEIGDPVEFRLLRNRIAVLGLLKSSVNASLQDTPLERKIEVYRSENLLLRCLHPTFRQNNKPIRTFIQQYELDSHLRPLGASDLRGAVTLRGELYRRLCAAVWDLRRLGFPAGPGTASRTAVTDPSAIAVESKRPRSRPTDVQRMLRSGVLSAGTTLTGLVADTQVQAHIEADGSIRLSTGDLFRKADDAGRAVTGKRCEGMKFWHVTMPDGNRISLRDLRNLSAAGPKSS</sequence>
<dbReference type="InterPro" id="IPR040843">
    <property type="entry name" value="RAMA"/>
</dbReference>
<dbReference type="EMBL" id="QZEY01000001">
    <property type="protein sequence ID" value="RJL35765.1"/>
    <property type="molecule type" value="Genomic_DNA"/>
</dbReference>
<dbReference type="Pfam" id="PF03235">
    <property type="entry name" value="GmrSD_N"/>
    <property type="match status" value="1"/>
</dbReference>
<keyword evidence="5" id="KW-1185">Reference proteome</keyword>
<evidence type="ECO:0000259" key="1">
    <source>
        <dbReference type="Pfam" id="PF03235"/>
    </source>
</evidence>
<evidence type="ECO:0000313" key="5">
    <source>
        <dbReference type="Proteomes" id="UP000265768"/>
    </source>
</evidence>
<feature type="domain" description="GmrSD restriction endonucleases N-terminal" evidence="1">
    <location>
        <begin position="13"/>
        <end position="234"/>
    </location>
</feature>
<dbReference type="RefSeq" id="WP_119924738.1">
    <property type="nucleotide sequence ID" value="NZ_QZEY01000001.1"/>
</dbReference>
<feature type="domain" description="RAMA" evidence="3">
    <location>
        <begin position="628"/>
        <end position="721"/>
    </location>
</feature>
<proteinExistence type="predicted"/>
<dbReference type="PANTHER" id="PTHR35149">
    <property type="entry name" value="SLL5132 PROTEIN"/>
    <property type="match status" value="1"/>
</dbReference>
<gene>
    <name evidence="4" type="ORF">D5H75_02990</name>
</gene>
<evidence type="ECO:0000259" key="3">
    <source>
        <dbReference type="Pfam" id="PF18755"/>
    </source>
</evidence>
<dbReference type="OrthoDB" id="9798761at2"/>
<reference evidence="4 5" key="1">
    <citation type="submission" date="2018-09" db="EMBL/GenBank/DDBJ databases">
        <title>YIM 75507 draft genome.</title>
        <authorList>
            <person name="Tang S."/>
            <person name="Feng Y."/>
        </authorList>
    </citation>
    <scope>NUCLEOTIDE SEQUENCE [LARGE SCALE GENOMIC DNA]</scope>
    <source>
        <strain evidence="4 5">YIM 75507</strain>
    </source>
</reference>
<dbReference type="InterPro" id="IPR011089">
    <property type="entry name" value="GmrSD_C"/>
</dbReference>
<dbReference type="PANTHER" id="PTHR35149:SF1">
    <property type="entry name" value="DUF5655 DOMAIN-CONTAINING PROTEIN"/>
    <property type="match status" value="1"/>
</dbReference>